<feature type="compositionally biased region" description="Low complexity" evidence="1">
    <location>
        <begin position="205"/>
        <end position="220"/>
    </location>
</feature>
<dbReference type="EMBL" id="ML179064">
    <property type="protein sequence ID" value="THV03668.1"/>
    <property type="molecule type" value="Genomic_DNA"/>
</dbReference>
<keyword evidence="2" id="KW-0732">Signal</keyword>
<gene>
    <name evidence="3" type="ORF">K435DRAFT_791556</name>
</gene>
<feature type="chain" id="PRO_5020384083" evidence="2">
    <location>
        <begin position="23"/>
        <end position="446"/>
    </location>
</feature>
<accession>A0A4S8MLD8</accession>
<dbReference type="OrthoDB" id="3052881at2759"/>
<protein>
    <submittedName>
        <fullName evidence="3">Uncharacterized protein</fullName>
    </submittedName>
</protein>
<name>A0A4S8MLD8_DENBC</name>
<keyword evidence="4" id="KW-1185">Reference proteome</keyword>
<evidence type="ECO:0000256" key="1">
    <source>
        <dbReference type="SAM" id="MobiDB-lite"/>
    </source>
</evidence>
<dbReference type="AlphaFoldDB" id="A0A4S8MLD8"/>
<proteinExistence type="predicted"/>
<feature type="compositionally biased region" description="Low complexity" evidence="1">
    <location>
        <begin position="29"/>
        <end position="77"/>
    </location>
</feature>
<dbReference type="Proteomes" id="UP000297245">
    <property type="component" value="Unassembled WGS sequence"/>
</dbReference>
<reference evidence="3 4" key="1">
    <citation type="journal article" date="2019" name="Nat. Ecol. Evol.">
        <title>Megaphylogeny resolves global patterns of mushroom evolution.</title>
        <authorList>
            <person name="Varga T."/>
            <person name="Krizsan K."/>
            <person name="Foldi C."/>
            <person name="Dima B."/>
            <person name="Sanchez-Garcia M."/>
            <person name="Sanchez-Ramirez S."/>
            <person name="Szollosi G.J."/>
            <person name="Szarkandi J.G."/>
            <person name="Papp V."/>
            <person name="Albert L."/>
            <person name="Andreopoulos W."/>
            <person name="Angelini C."/>
            <person name="Antonin V."/>
            <person name="Barry K.W."/>
            <person name="Bougher N.L."/>
            <person name="Buchanan P."/>
            <person name="Buyck B."/>
            <person name="Bense V."/>
            <person name="Catcheside P."/>
            <person name="Chovatia M."/>
            <person name="Cooper J."/>
            <person name="Damon W."/>
            <person name="Desjardin D."/>
            <person name="Finy P."/>
            <person name="Geml J."/>
            <person name="Haridas S."/>
            <person name="Hughes K."/>
            <person name="Justo A."/>
            <person name="Karasinski D."/>
            <person name="Kautmanova I."/>
            <person name="Kiss B."/>
            <person name="Kocsube S."/>
            <person name="Kotiranta H."/>
            <person name="LaButti K.M."/>
            <person name="Lechner B.E."/>
            <person name="Liimatainen K."/>
            <person name="Lipzen A."/>
            <person name="Lukacs Z."/>
            <person name="Mihaltcheva S."/>
            <person name="Morgado L.N."/>
            <person name="Niskanen T."/>
            <person name="Noordeloos M.E."/>
            <person name="Ohm R.A."/>
            <person name="Ortiz-Santana B."/>
            <person name="Ovrebo C."/>
            <person name="Racz N."/>
            <person name="Riley R."/>
            <person name="Savchenko A."/>
            <person name="Shiryaev A."/>
            <person name="Soop K."/>
            <person name="Spirin V."/>
            <person name="Szebenyi C."/>
            <person name="Tomsovsky M."/>
            <person name="Tulloss R.E."/>
            <person name="Uehling J."/>
            <person name="Grigoriev I.V."/>
            <person name="Vagvolgyi C."/>
            <person name="Papp T."/>
            <person name="Martin F.M."/>
            <person name="Miettinen O."/>
            <person name="Hibbett D.S."/>
            <person name="Nagy L.G."/>
        </authorList>
    </citation>
    <scope>NUCLEOTIDE SEQUENCE [LARGE SCALE GENOMIC DNA]</scope>
    <source>
        <strain evidence="3 4">CBS 962.96</strain>
    </source>
</reference>
<evidence type="ECO:0000313" key="3">
    <source>
        <dbReference type="EMBL" id="THV03668.1"/>
    </source>
</evidence>
<feature type="region of interest" description="Disordered" evidence="1">
    <location>
        <begin position="22"/>
        <end position="99"/>
    </location>
</feature>
<sequence length="446" mass="46522">MYASSLLRIVLVALCLSGTGLAAPNPMPTRSSSSVSRSSTSSTTHSGTGTSLTNSDSSTRSTSGTGTSTGTQPSYTSVSKSCPAKGSGTRTRRSSLRARAGTSICGVDIRKEAKCTGNKTFDRFKASNKRAGSPSTNSQSQSQSQSPPAGGNSPPSGGGGNQSDDGSDTSMPDAPATGGSGGSEADDEMDTGSDSQGTDPNRPPSQNSNNSGNSGNSGNTGTSGGGTQQSGNDRSSDGDFNLNSQSQSNPSDHDVPEEHECEHTIELQLAKMAVEESGLCEILDDLKLSDAQVKTYIERLITDRLLYSSKNLYWVAKSVNAEKRRLTLHFIKTLKTGRGSASSLSTINDNDPEKAGLWISIMEYVTDSKIAGVAKNVNSLLPGLDKEVVDIAHDAAGCAGAQATTQAKNAAQNFQMPQVWKFATVYPQYVKFIKEQAGLDPLSSDN</sequence>
<feature type="region of interest" description="Disordered" evidence="1">
    <location>
        <begin position="120"/>
        <end position="260"/>
    </location>
</feature>
<feature type="compositionally biased region" description="Low complexity" evidence="1">
    <location>
        <begin position="131"/>
        <end position="155"/>
    </location>
</feature>
<feature type="compositionally biased region" description="Basic and acidic residues" evidence="1">
    <location>
        <begin position="251"/>
        <end position="260"/>
    </location>
</feature>
<organism evidence="3 4">
    <name type="scientific">Dendrothele bispora (strain CBS 962.96)</name>
    <dbReference type="NCBI Taxonomy" id="1314807"/>
    <lineage>
        <taxon>Eukaryota</taxon>
        <taxon>Fungi</taxon>
        <taxon>Dikarya</taxon>
        <taxon>Basidiomycota</taxon>
        <taxon>Agaricomycotina</taxon>
        <taxon>Agaricomycetes</taxon>
        <taxon>Agaricomycetidae</taxon>
        <taxon>Agaricales</taxon>
        <taxon>Agaricales incertae sedis</taxon>
        <taxon>Dendrothele</taxon>
    </lineage>
</organism>
<evidence type="ECO:0000256" key="2">
    <source>
        <dbReference type="SAM" id="SignalP"/>
    </source>
</evidence>
<feature type="signal peptide" evidence="2">
    <location>
        <begin position="1"/>
        <end position="22"/>
    </location>
</feature>
<evidence type="ECO:0000313" key="4">
    <source>
        <dbReference type="Proteomes" id="UP000297245"/>
    </source>
</evidence>
<feature type="compositionally biased region" description="Polar residues" evidence="1">
    <location>
        <begin position="241"/>
        <end position="250"/>
    </location>
</feature>